<name>A0A085ME07_9BILA</name>
<evidence type="ECO:0000256" key="6">
    <source>
        <dbReference type="ARBA" id="ARBA00040565"/>
    </source>
</evidence>
<organism evidence="8 9">
    <name type="scientific">Trichuris suis</name>
    <name type="common">pig whipworm</name>
    <dbReference type="NCBI Taxonomy" id="68888"/>
    <lineage>
        <taxon>Eukaryota</taxon>
        <taxon>Metazoa</taxon>
        <taxon>Ecdysozoa</taxon>
        <taxon>Nematoda</taxon>
        <taxon>Enoplea</taxon>
        <taxon>Dorylaimia</taxon>
        <taxon>Trichinellida</taxon>
        <taxon>Trichuridae</taxon>
        <taxon>Trichuris</taxon>
    </lineage>
</organism>
<dbReference type="GO" id="GO:1990904">
    <property type="term" value="C:ribonucleoprotein complex"/>
    <property type="evidence" value="ECO:0007669"/>
    <property type="project" value="UniProtKB-KW"/>
</dbReference>
<dbReference type="GO" id="GO:0003735">
    <property type="term" value="F:structural constituent of ribosome"/>
    <property type="evidence" value="ECO:0007669"/>
    <property type="project" value="InterPro"/>
</dbReference>
<dbReference type="GO" id="GO:0005743">
    <property type="term" value="C:mitochondrial inner membrane"/>
    <property type="evidence" value="ECO:0007669"/>
    <property type="project" value="UniProtKB-ARBA"/>
</dbReference>
<keyword evidence="4" id="KW-0496">Mitochondrion</keyword>
<evidence type="ECO:0000256" key="4">
    <source>
        <dbReference type="ARBA" id="ARBA00023128"/>
    </source>
</evidence>
<dbReference type="AlphaFoldDB" id="A0A085ME07"/>
<dbReference type="InterPro" id="IPR002136">
    <property type="entry name" value="Ribosomal_uL4"/>
</dbReference>
<dbReference type="FunFam" id="3.40.1370.10:FF:000005">
    <property type="entry name" value="39S ribosomal protein L4, mitochondrial"/>
    <property type="match status" value="1"/>
</dbReference>
<evidence type="ECO:0000256" key="3">
    <source>
        <dbReference type="ARBA" id="ARBA00022980"/>
    </source>
</evidence>
<dbReference type="Proteomes" id="UP000030764">
    <property type="component" value="Unassembled WGS sequence"/>
</dbReference>
<evidence type="ECO:0000256" key="7">
    <source>
        <dbReference type="ARBA" id="ARBA00082711"/>
    </source>
</evidence>
<dbReference type="PANTHER" id="PTHR10746">
    <property type="entry name" value="50S RIBOSOMAL PROTEIN L4"/>
    <property type="match status" value="1"/>
</dbReference>
<comment type="subcellular location">
    <subcellularLocation>
        <location evidence="1">Mitochondrion</location>
    </subcellularLocation>
</comment>
<evidence type="ECO:0000256" key="1">
    <source>
        <dbReference type="ARBA" id="ARBA00004173"/>
    </source>
</evidence>
<dbReference type="PANTHER" id="PTHR10746:SF6">
    <property type="entry name" value="LARGE RIBOSOMAL SUBUNIT PROTEIN UL4M"/>
    <property type="match status" value="1"/>
</dbReference>
<evidence type="ECO:0000313" key="9">
    <source>
        <dbReference type="Proteomes" id="UP000030764"/>
    </source>
</evidence>
<evidence type="ECO:0000313" key="8">
    <source>
        <dbReference type="EMBL" id="KFD55453.1"/>
    </source>
</evidence>
<dbReference type="Gene3D" id="3.40.1370.10">
    <property type="match status" value="1"/>
</dbReference>
<dbReference type="InterPro" id="IPR023574">
    <property type="entry name" value="Ribosomal_uL4_dom_sf"/>
</dbReference>
<keyword evidence="3" id="KW-0689">Ribosomal protein</keyword>
<dbReference type="InterPro" id="IPR013005">
    <property type="entry name" value="Ribosomal_uL4-like"/>
</dbReference>
<dbReference type="Pfam" id="PF00573">
    <property type="entry name" value="Ribosomal_L4"/>
    <property type="match status" value="1"/>
</dbReference>
<dbReference type="EMBL" id="KL363200">
    <property type="protein sequence ID" value="KFD55453.1"/>
    <property type="molecule type" value="Genomic_DNA"/>
</dbReference>
<accession>A0A085ME07</accession>
<proteinExistence type="inferred from homology"/>
<dbReference type="NCBIfam" id="TIGR03953">
    <property type="entry name" value="rplD_bact"/>
    <property type="match status" value="1"/>
</dbReference>
<evidence type="ECO:0000256" key="2">
    <source>
        <dbReference type="ARBA" id="ARBA00010528"/>
    </source>
</evidence>
<dbReference type="SUPFAM" id="SSF52166">
    <property type="entry name" value="Ribosomal protein L4"/>
    <property type="match status" value="1"/>
</dbReference>
<keyword evidence="5" id="KW-0687">Ribonucleoprotein</keyword>
<gene>
    <name evidence="8" type="ORF">M513_03793</name>
</gene>
<reference evidence="8 9" key="1">
    <citation type="journal article" date="2014" name="Nat. Genet.">
        <title>Genome and transcriptome of the porcine whipworm Trichuris suis.</title>
        <authorList>
            <person name="Jex A.R."/>
            <person name="Nejsum P."/>
            <person name="Schwarz E.M."/>
            <person name="Hu L."/>
            <person name="Young N.D."/>
            <person name="Hall R.S."/>
            <person name="Korhonen P.K."/>
            <person name="Liao S."/>
            <person name="Thamsborg S."/>
            <person name="Xia J."/>
            <person name="Xu P."/>
            <person name="Wang S."/>
            <person name="Scheerlinck J.P."/>
            <person name="Hofmann A."/>
            <person name="Sternberg P.W."/>
            <person name="Wang J."/>
            <person name="Gasser R.B."/>
        </authorList>
    </citation>
    <scope>NUCLEOTIDE SEQUENCE [LARGE SCALE GENOMIC DNA]</scope>
    <source>
        <strain evidence="8">DCEP-RM93M</strain>
    </source>
</reference>
<keyword evidence="9" id="KW-1185">Reference proteome</keyword>
<dbReference type="GO" id="GO:0005840">
    <property type="term" value="C:ribosome"/>
    <property type="evidence" value="ECO:0007669"/>
    <property type="project" value="UniProtKB-KW"/>
</dbReference>
<evidence type="ECO:0000256" key="5">
    <source>
        <dbReference type="ARBA" id="ARBA00023274"/>
    </source>
</evidence>
<dbReference type="GO" id="GO:0006412">
    <property type="term" value="P:translation"/>
    <property type="evidence" value="ECO:0007669"/>
    <property type="project" value="InterPro"/>
</dbReference>
<comment type="similarity">
    <text evidence="2">Belongs to the universal ribosomal protein uL4 family.</text>
</comment>
<protein>
    <recommendedName>
        <fullName evidence="6">Large ribosomal subunit protein uL4m</fullName>
    </recommendedName>
    <alternativeName>
        <fullName evidence="7">39S ribosomal protein L4, mitochondrial</fullName>
    </alternativeName>
</protein>
<sequence length="312" mass="35796">MHRRYSFSGLLSLLKLTRRSISNQPTLHEGQSIVDIPAKDLRFDLPSSQWRLDRWNKFLEIPQAWVSSLDRVEENRVGLVPLHPDVFRVVPRIDILHQNVVWQLNYRSVSFVKALTRGEMPGGGRKPWPQKGLGKARHGSIRSPIWIRGGISHGPRGPRTRFYMLPDALRLYGLCTALTIKHAQDDLVIVDNFESLPSGDAKYLEDIAESRNWGYSVLFVCKEDVAPKNLALACSEIASFNLIPAYGLNCFSMLKHQTLVLPVDTVEYLQQRILSQLHRRETMLKKYIYKDNKELLLSEGEDDEDDFTTPFV</sequence>